<evidence type="ECO:0000313" key="3">
    <source>
        <dbReference type="EMBL" id="PCI75248.1"/>
    </source>
</evidence>
<evidence type="ECO:0000313" key="4">
    <source>
        <dbReference type="Proteomes" id="UP000218767"/>
    </source>
</evidence>
<dbReference type="EMBL" id="NVUL01000079">
    <property type="protein sequence ID" value="PCI75248.1"/>
    <property type="molecule type" value="Genomic_DNA"/>
</dbReference>
<dbReference type="PRINTS" id="PR00412">
    <property type="entry name" value="EPOXHYDRLASE"/>
</dbReference>
<evidence type="ECO:0000256" key="1">
    <source>
        <dbReference type="ARBA" id="ARBA00022801"/>
    </source>
</evidence>
<dbReference type="InterPro" id="IPR000073">
    <property type="entry name" value="AB_hydrolase_1"/>
</dbReference>
<dbReference type="Pfam" id="PF00561">
    <property type="entry name" value="Abhydrolase_1"/>
    <property type="match status" value="1"/>
</dbReference>
<gene>
    <name evidence="3" type="ORF">COB20_13325</name>
</gene>
<evidence type="ECO:0000259" key="2">
    <source>
        <dbReference type="Pfam" id="PF00561"/>
    </source>
</evidence>
<dbReference type="InterPro" id="IPR029058">
    <property type="entry name" value="AB_hydrolase_fold"/>
</dbReference>
<keyword evidence="1 3" id="KW-0378">Hydrolase</keyword>
<dbReference type="Proteomes" id="UP000218767">
    <property type="component" value="Unassembled WGS sequence"/>
</dbReference>
<organism evidence="3 4">
    <name type="scientific">SAR86 cluster bacterium</name>
    <dbReference type="NCBI Taxonomy" id="2030880"/>
    <lineage>
        <taxon>Bacteria</taxon>
        <taxon>Pseudomonadati</taxon>
        <taxon>Pseudomonadota</taxon>
        <taxon>Gammaproteobacteria</taxon>
        <taxon>SAR86 cluster</taxon>
    </lineage>
</organism>
<accession>A0A2A4WXU7</accession>
<dbReference type="InterPro" id="IPR000639">
    <property type="entry name" value="Epox_hydrolase-like"/>
</dbReference>
<dbReference type="SUPFAM" id="SSF53474">
    <property type="entry name" value="alpha/beta-Hydrolases"/>
    <property type="match status" value="1"/>
</dbReference>
<reference evidence="4" key="1">
    <citation type="submission" date="2017-08" db="EMBL/GenBank/DDBJ databases">
        <title>A dynamic microbial community with high functional redundancy inhabits the cold, oxic subseafloor aquifer.</title>
        <authorList>
            <person name="Tully B.J."/>
            <person name="Wheat C.G."/>
            <person name="Glazer B.T."/>
            <person name="Huber J.A."/>
        </authorList>
    </citation>
    <scope>NUCLEOTIDE SEQUENCE [LARGE SCALE GENOMIC DNA]</scope>
</reference>
<dbReference type="GO" id="GO:0016787">
    <property type="term" value="F:hydrolase activity"/>
    <property type="evidence" value="ECO:0007669"/>
    <property type="project" value="UniProtKB-KW"/>
</dbReference>
<name>A0A2A4WXU7_9GAMM</name>
<feature type="domain" description="AB hydrolase-1" evidence="2">
    <location>
        <begin position="60"/>
        <end position="161"/>
    </location>
</feature>
<dbReference type="AlphaFoldDB" id="A0A2A4WXU7"/>
<protein>
    <submittedName>
        <fullName evidence="3">Epoxide hydrolase</fullName>
    </submittedName>
</protein>
<dbReference type="PRINTS" id="PR00111">
    <property type="entry name" value="ABHYDROLASE"/>
</dbReference>
<sequence length="358" mass="39540">MTKKLALSKLGPFFLSLIISVLSFQLFAQSEQSPVSGVSFRFIESNGITMRIAEMGDSGPLLLLAHGWPESWYSWRHQIVSLANAGYRVVAPDMRGFGGTEAPADVDDYDVIHTAGDLVGILDALGEETAILVGHDWGAIIAWQTVLLHPERFTALINMSVPYRGRSAQSPMDRMRQSAGDNFHYIVYHNEPGGVAEAEYDANPRGLISHVYLGIAANSETLPPKVTDPLRSAGGWIDRLGAPIRLPDWLTEDDLSYIVSQFEKAGFRGGVNYYRNFHRNWEITEHLTGEKISIPTLFIAGEEDFVIGGATREQLLASMSPVMVDLRDVVLIPNTGHWVQQEAPLETTAAMLEFLNSL</sequence>
<comment type="caution">
    <text evidence="3">The sequence shown here is derived from an EMBL/GenBank/DDBJ whole genome shotgun (WGS) entry which is preliminary data.</text>
</comment>
<dbReference type="Gene3D" id="3.40.50.1820">
    <property type="entry name" value="alpha/beta hydrolase"/>
    <property type="match status" value="1"/>
</dbReference>
<dbReference type="PANTHER" id="PTHR43329">
    <property type="entry name" value="EPOXIDE HYDROLASE"/>
    <property type="match status" value="1"/>
</dbReference>
<proteinExistence type="predicted"/>